<gene>
    <name evidence="1" type="ORF">DARMORV10_C05P22140.1</name>
</gene>
<dbReference type="Gramene" id="CDY04759">
    <property type="protein sequence ID" value="CDY04759"/>
    <property type="gene ID" value="GSBRNA2T00119438001"/>
</dbReference>
<reference evidence="1" key="1">
    <citation type="submission" date="2021-01" db="EMBL/GenBank/DDBJ databases">
        <authorList>
            <consortium name="Genoscope - CEA"/>
            <person name="William W."/>
        </authorList>
    </citation>
    <scope>NUCLEOTIDE SEQUENCE</scope>
</reference>
<dbReference type="Proteomes" id="UP001295469">
    <property type="component" value="Chromosome C05"/>
</dbReference>
<dbReference type="EMBL" id="HG994369">
    <property type="protein sequence ID" value="CAF1927814.1"/>
    <property type="molecule type" value="Genomic_DNA"/>
</dbReference>
<dbReference type="AlphaFoldDB" id="A0A816L849"/>
<proteinExistence type="predicted"/>
<protein>
    <submittedName>
        <fullName evidence="1">(rape) hypothetical protein</fullName>
    </submittedName>
</protein>
<organism evidence="1">
    <name type="scientific">Brassica napus</name>
    <name type="common">Rape</name>
    <dbReference type="NCBI Taxonomy" id="3708"/>
    <lineage>
        <taxon>Eukaryota</taxon>
        <taxon>Viridiplantae</taxon>
        <taxon>Streptophyta</taxon>
        <taxon>Embryophyta</taxon>
        <taxon>Tracheophyta</taxon>
        <taxon>Spermatophyta</taxon>
        <taxon>Magnoliopsida</taxon>
        <taxon>eudicotyledons</taxon>
        <taxon>Gunneridae</taxon>
        <taxon>Pentapetalae</taxon>
        <taxon>rosids</taxon>
        <taxon>malvids</taxon>
        <taxon>Brassicales</taxon>
        <taxon>Brassicaceae</taxon>
        <taxon>Brassiceae</taxon>
        <taxon>Brassica</taxon>
    </lineage>
</organism>
<evidence type="ECO:0000313" key="1">
    <source>
        <dbReference type="EMBL" id="CAF1927814.1"/>
    </source>
</evidence>
<name>A0A816L849_BRANA</name>
<sequence length="54" mass="6496">MYITLKLPEIHYQINLVSYKTLHSKLPHYLRRRVQVANRTKDYGLPQECLHKTS</sequence>
<accession>A0A816L849</accession>